<dbReference type="Pfam" id="PF11838">
    <property type="entry name" value="ERAP1_C"/>
    <property type="match status" value="1"/>
</dbReference>
<comment type="similarity">
    <text evidence="1">Belongs to the peptidase M1 family.</text>
</comment>
<dbReference type="PANTHER" id="PTHR11533:SF276">
    <property type="entry name" value="GLUTAMYL AMINOPEPTIDASE"/>
    <property type="match status" value="1"/>
</dbReference>
<dbReference type="Gene3D" id="2.60.40.1910">
    <property type="match status" value="1"/>
</dbReference>
<dbReference type="GO" id="GO:0070006">
    <property type="term" value="F:metalloaminopeptidase activity"/>
    <property type="evidence" value="ECO:0007669"/>
    <property type="project" value="TreeGrafter"/>
</dbReference>
<reference evidence="4" key="1">
    <citation type="submission" date="2021-02" db="EMBL/GenBank/DDBJ databases">
        <authorList>
            <person name="Nowell W R."/>
        </authorList>
    </citation>
    <scope>NUCLEOTIDE SEQUENCE</scope>
    <source>
        <strain evidence="4">Ploen Becks lab</strain>
    </source>
</reference>
<dbReference type="GO" id="GO:0016020">
    <property type="term" value="C:membrane"/>
    <property type="evidence" value="ECO:0007669"/>
    <property type="project" value="TreeGrafter"/>
</dbReference>
<dbReference type="Proteomes" id="UP000663879">
    <property type="component" value="Unassembled WGS sequence"/>
</dbReference>
<dbReference type="GO" id="GO:0005615">
    <property type="term" value="C:extracellular space"/>
    <property type="evidence" value="ECO:0007669"/>
    <property type="project" value="TreeGrafter"/>
</dbReference>
<dbReference type="EMBL" id="CAJNOC010003031">
    <property type="protein sequence ID" value="CAF0964456.1"/>
    <property type="molecule type" value="Genomic_DNA"/>
</dbReference>
<evidence type="ECO:0000313" key="4">
    <source>
        <dbReference type="EMBL" id="CAF0964456.1"/>
    </source>
</evidence>
<sequence length="492" mass="57694">MLFPEFKSIYNYLTNLAYGNGVASEFYATLEVPKEMKDENVSAQEYIETWLLQINYPEVDIRINNNGSATVVDFVQNRFLLTVYDESFIDNVQSPYNYTWKIYLQCKAGMVNSPDIYEFNFYLGKERGQTTLNKKYDWVKCNRDFNGFYVNNYDPADYEKIIDTLRSHPESFSIGDRANLIHVAYTLAFRGSLSYNTAAYLSSYLADHETDYVPWRVFFWHMNKLSQILEHRPVFNTLRKYGLSLAKSLAENIDLWNDNGNHTERLLKINMIEFLCRMQDASCLRNATSLYETVPVEYFTSPVENAQNNTIAPNFRQPVYRFHIQNTYDYLDWFNLNELYLSTIDPSERATVVSALSYSRLLWIVDIYLSELLEEKSRIRPQDFFDVISFIGRNPSGRHVAWAFIRQNWNVIVSKFGNSRALNRAIKNICESFDNVFLLEEVLMFFDTTPAGSGAMFRFQTIEIIANNIFWVADHEKDLENAFFTPNKNFNY</sequence>
<dbReference type="OrthoDB" id="10031169at2759"/>
<keyword evidence="2" id="KW-0645">Protease</keyword>
<dbReference type="GO" id="GO:0043171">
    <property type="term" value="P:peptide catabolic process"/>
    <property type="evidence" value="ECO:0007669"/>
    <property type="project" value="TreeGrafter"/>
</dbReference>
<gene>
    <name evidence="4" type="ORF">OXX778_LOCUS14595</name>
</gene>
<dbReference type="InterPro" id="IPR050344">
    <property type="entry name" value="Peptidase_M1_aminopeptidases"/>
</dbReference>
<dbReference type="GO" id="GO:0005737">
    <property type="term" value="C:cytoplasm"/>
    <property type="evidence" value="ECO:0007669"/>
    <property type="project" value="TreeGrafter"/>
</dbReference>
<keyword evidence="2" id="KW-0378">Hydrolase</keyword>
<dbReference type="AlphaFoldDB" id="A0A814E676"/>
<dbReference type="PANTHER" id="PTHR11533">
    <property type="entry name" value="PROTEASE M1 ZINC METALLOPROTEASE"/>
    <property type="match status" value="1"/>
</dbReference>
<keyword evidence="5" id="KW-1185">Reference proteome</keyword>
<protein>
    <recommendedName>
        <fullName evidence="3">ERAP1-like C-terminal domain-containing protein</fullName>
    </recommendedName>
</protein>
<evidence type="ECO:0000259" key="3">
    <source>
        <dbReference type="Pfam" id="PF11838"/>
    </source>
</evidence>
<feature type="domain" description="ERAP1-like C-terminal" evidence="3">
    <location>
        <begin position="138"/>
        <end position="463"/>
    </location>
</feature>
<dbReference type="GO" id="GO:0006508">
    <property type="term" value="P:proteolysis"/>
    <property type="evidence" value="ECO:0007669"/>
    <property type="project" value="TreeGrafter"/>
</dbReference>
<dbReference type="GO" id="GO:0042277">
    <property type="term" value="F:peptide binding"/>
    <property type="evidence" value="ECO:0007669"/>
    <property type="project" value="TreeGrafter"/>
</dbReference>
<name>A0A814E676_9BILA</name>
<keyword evidence="2" id="KW-0031">Aminopeptidase</keyword>
<dbReference type="InterPro" id="IPR024571">
    <property type="entry name" value="ERAP1-like_C_dom"/>
</dbReference>
<comment type="caution">
    <text evidence="4">The sequence shown here is derived from an EMBL/GenBank/DDBJ whole genome shotgun (WGS) entry which is preliminary data.</text>
</comment>
<organism evidence="4 5">
    <name type="scientific">Brachionus calyciflorus</name>
    <dbReference type="NCBI Taxonomy" id="104777"/>
    <lineage>
        <taxon>Eukaryota</taxon>
        <taxon>Metazoa</taxon>
        <taxon>Spiralia</taxon>
        <taxon>Gnathifera</taxon>
        <taxon>Rotifera</taxon>
        <taxon>Eurotatoria</taxon>
        <taxon>Monogononta</taxon>
        <taxon>Pseudotrocha</taxon>
        <taxon>Ploima</taxon>
        <taxon>Brachionidae</taxon>
        <taxon>Brachionus</taxon>
    </lineage>
</organism>
<dbReference type="GO" id="GO:0008270">
    <property type="term" value="F:zinc ion binding"/>
    <property type="evidence" value="ECO:0007669"/>
    <property type="project" value="TreeGrafter"/>
</dbReference>
<accession>A0A814E676</accession>
<dbReference type="Gene3D" id="1.25.50.20">
    <property type="match status" value="1"/>
</dbReference>
<proteinExistence type="inferred from homology"/>
<evidence type="ECO:0000256" key="1">
    <source>
        <dbReference type="ARBA" id="ARBA00010136"/>
    </source>
</evidence>
<evidence type="ECO:0000313" key="5">
    <source>
        <dbReference type="Proteomes" id="UP000663879"/>
    </source>
</evidence>
<evidence type="ECO:0000256" key="2">
    <source>
        <dbReference type="ARBA" id="ARBA00022438"/>
    </source>
</evidence>